<keyword evidence="3" id="KW-1185">Reference proteome</keyword>
<protein>
    <submittedName>
        <fullName evidence="2">Conjugal transfer protein TraN</fullName>
    </submittedName>
</protein>
<dbReference type="EMBL" id="CP072793">
    <property type="protein sequence ID" value="QTR54656.1"/>
    <property type="molecule type" value="Genomic_DNA"/>
</dbReference>
<accession>A0A975FAZ1</accession>
<dbReference type="AlphaFoldDB" id="A0A975FAZ1"/>
<name>A0A975FAZ1_9GAMM</name>
<sequence length="535" mass="58804">MIIKITRVAITALFLFLASFQIQAGDCKKIGSVCVDSSPTKTISGLVVDASLVGGCWEYEDTYSCIKPMAVDYCNALVTHGCNETSSRCVETDFNGACMRYQKTYRCADPIAPKPTNTVVLDDSHTITEDKLDESQCKTNKDNSACTLAEHQCVEPGETRTINGLAVTKDCWAWEDTYTCLGNRLNTCEDLEAKGCTKQSSDTCLDRLPNGTCQVWDVAYLCKTPGATHTREDCSNKSFCLEGKCFDSGSPPDTDFAKAITMMEAAREAGTYMTDDLQIFKGTDERCSIKLSGLKNCCKSKGGAQTNQSMMLAMSAGKALLDYSFQKGSNYMYDFMFSKGNNWMTERAVNAWSSGAWNPNPSTSMSFYGLTVSYTSGAGFAFSFDPYSFALQVGLYLLMQLLSCTEDEAYLQMKRGSNLCHYVGNYCDKKILGYCYVKKESYCCFNSRLARIINEQGRPQIGKGWGSGNSPNCSGFTTEELEKLDFGAMDLSEFISEIMANAQIPNASTVNSLVQKQSGIVGDKVNQYYQNGAGR</sequence>
<organism evidence="2 3">
    <name type="scientific">Thiothrix unzii</name>
    <dbReference type="NCBI Taxonomy" id="111769"/>
    <lineage>
        <taxon>Bacteria</taxon>
        <taxon>Pseudomonadati</taxon>
        <taxon>Pseudomonadota</taxon>
        <taxon>Gammaproteobacteria</taxon>
        <taxon>Thiotrichales</taxon>
        <taxon>Thiotrichaceae</taxon>
        <taxon>Thiothrix</taxon>
    </lineage>
</organism>
<dbReference type="Pfam" id="PF06986">
    <property type="entry name" value="F_T4SS_TraN"/>
    <property type="match status" value="3"/>
</dbReference>
<evidence type="ECO:0000256" key="1">
    <source>
        <dbReference type="SAM" id="SignalP"/>
    </source>
</evidence>
<dbReference type="KEGG" id="tun:J9260_06090"/>
<dbReference type="Proteomes" id="UP000672009">
    <property type="component" value="Chromosome"/>
</dbReference>
<feature type="chain" id="PRO_5037340098" evidence="1">
    <location>
        <begin position="25"/>
        <end position="535"/>
    </location>
</feature>
<evidence type="ECO:0000313" key="2">
    <source>
        <dbReference type="EMBL" id="QTR54656.1"/>
    </source>
</evidence>
<dbReference type="InterPro" id="IPR014121">
    <property type="entry name" value="TraN_Ftype"/>
</dbReference>
<dbReference type="NCBIfam" id="NF009019">
    <property type="entry name" value="PRK12355.4-2"/>
    <property type="match status" value="1"/>
</dbReference>
<dbReference type="RefSeq" id="WP_210220132.1">
    <property type="nucleotide sequence ID" value="NZ_CP072793.1"/>
</dbReference>
<gene>
    <name evidence="2" type="ORF">J9260_06090</name>
</gene>
<keyword evidence="1" id="KW-0732">Signal</keyword>
<reference evidence="2" key="1">
    <citation type="submission" date="2021-04" db="EMBL/GenBank/DDBJ databases">
        <title>Genomics, taxonomy and metabolism of representatives of sulfur bacteria of the genus Thiothrix: Thiothrix fructosivorans QT, Thiothrix unzii A1T and three new species, Thiothrix subterranea sp. nov., Thiothrix litoralis sp. nov. and 'Candidatus Thiothrix anitrata' sp. nov.</title>
        <authorList>
            <person name="Ravin N.V."/>
            <person name="Smolyakov D."/>
            <person name="Rudenko T.S."/>
            <person name="Mardanov A.V."/>
            <person name="Beletsky A.V."/>
            <person name="Markov N.D."/>
            <person name="Fomenkov A.I."/>
            <person name="Roberts R.J."/>
            <person name="Karnachuk O.V."/>
            <person name="Novikov A."/>
            <person name="Grabovich M.Y."/>
        </authorList>
    </citation>
    <scope>NUCLEOTIDE SEQUENCE</scope>
    <source>
        <strain evidence="2">A1</strain>
    </source>
</reference>
<proteinExistence type="predicted"/>
<evidence type="ECO:0000313" key="3">
    <source>
        <dbReference type="Proteomes" id="UP000672009"/>
    </source>
</evidence>
<feature type="signal peptide" evidence="1">
    <location>
        <begin position="1"/>
        <end position="24"/>
    </location>
</feature>